<dbReference type="AlphaFoldDB" id="A0A0F9ALK5"/>
<dbReference type="GO" id="GO:0016740">
    <property type="term" value="F:transferase activity"/>
    <property type="evidence" value="ECO:0007669"/>
    <property type="project" value="InterPro"/>
</dbReference>
<proteinExistence type="predicted"/>
<feature type="non-terminal residue" evidence="1">
    <location>
        <position position="64"/>
    </location>
</feature>
<dbReference type="EMBL" id="LAZR01042137">
    <property type="protein sequence ID" value="KKL10250.1"/>
    <property type="molecule type" value="Genomic_DNA"/>
</dbReference>
<gene>
    <name evidence="1" type="ORF">LCGC14_2557730</name>
</gene>
<sequence>MNPKQMKKFSKALSYVLRHQPDSVGITLEEGGWADADLLCKAMDRPGRVFTREVLERVVADHDK</sequence>
<evidence type="ECO:0008006" key="2">
    <source>
        <dbReference type="Google" id="ProtNLM"/>
    </source>
</evidence>
<reference evidence="1" key="1">
    <citation type="journal article" date="2015" name="Nature">
        <title>Complex archaea that bridge the gap between prokaryotes and eukaryotes.</title>
        <authorList>
            <person name="Spang A."/>
            <person name="Saw J.H."/>
            <person name="Jorgensen S.L."/>
            <person name="Zaremba-Niedzwiedzka K."/>
            <person name="Martijn J."/>
            <person name="Lind A.E."/>
            <person name="van Eijk R."/>
            <person name="Schleper C."/>
            <person name="Guy L."/>
            <person name="Ettema T.J."/>
        </authorList>
    </citation>
    <scope>NUCLEOTIDE SEQUENCE</scope>
</reference>
<name>A0A0F9ALK5_9ZZZZ</name>
<accession>A0A0F9ALK5</accession>
<comment type="caution">
    <text evidence="1">The sequence shown here is derived from an EMBL/GenBank/DDBJ whole genome shotgun (WGS) entry which is preliminary data.</text>
</comment>
<dbReference type="SUPFAM" id="SSF56399">
    <property type="entry name" value="ADP-ribosylation"/>
    <property type="match status" value="1"/>
</dbReference>
<organism evidence="1">
    <name type="scientific">marine sediment metagenome</name>
    <dbReference type="NCBI Taxonomy" id="412755"/>
    <lineage>
        <taxon>unclassified sequences</taxon>
        <taxon>metagenomes</taxon>
        <taxon>ecological metagenomes</taxon>
    </lineage>
</organism>
<dbReference type="InterPro" id="IPR002745">
    <property type="entry name" value="Ptrans_KptA/Tpt1"/>
</dbReference>
<dbReference type="InterPro" id="IPR042080">
    <property type="entry name" value="RNA_2'-PTrans_N"/>
</dbReference>
<evidence type="ECO:0000313" key="1">
    <source>
        <dbReference type="EMBL" id="KKL10250.1"/>
    </source>
</evidence>
<dbReference type="Pfam" id="PF01885">
    <property type="entry name" value="PTS_2-RNA"/>
    <property type="match status" value="1"/>
</dbReference>
<dbReference type="Gene3D" id="1.10.10.970">
    <property type="entry name" value="RNA 2'-phosphotransferase, Tpt1/KptA family, N-terminal domain"/>
    <property type="match status" value="1"/>
</dbReference>
<protein>
    <recommendedName>
        <fullName evidence="2">RNA 2'-phosphotransferase</fullName>
    </recommendedName>
</protein>